<dbReference type="InterPro" id="IPR013328">
    <property type="entry name" value="6PGD_dom2"/>
</dbReference>
<dbReference type="InterPro" id="IPR052242">
    <property type="entry name" value="Mito_3-hydroxyacyl-CoA_DH"/>
</dbReference>
<dbReference type="Pfam" id="PF02737">
    <property type="entry name" value="3HCDH_N"/>
    <property type="match status" value="2"/>
</dbReference>
<comment type="subcellular location">
    <subcellularLocation>
        <location evidence="1">Mitochondrion matrix</location>
    </subcellularLocation>
</comment>
<reference evidence="11 12" key="2">
    <citation type="journal article" date="2022" name="Mol. Biol. Evol.">
        <title>Comparative Genomics Reveals Insights into the Divergent Evolution of Astigmatic Mites and Household Pest Adaptations.</title>
        <authorList>
            <person name="Xiong Q."/>
            <person name="Wan A.T."/>
            <person name="Liu X."/>
            <person name="Fung C.S."/>
            <person name="Xiao X."/>
            <person name="Malainual N."/>
            <person name="Hou J."/>
            <person name="Wang L."/>
            <person name="Wang M."/>
            <person name="Yang K.Y."/>
            <person name="Cui Y."/>
            <person name="Leung E.L."/>
            <person name="Nong W."/>
            <person name="Shin S.K."/>
            <person name="Au S.W."/>
            <person name="Jeong K.Y."/>
            <person name="Chew F.T."/>
            <person name="Hui J.H."/>
            <person name="Leung T.F."/>
            <person name="Tungtrongchitr A."/>
            <person name="Zhong N."/>
            <person name="Liu Z."/>
            <person name="Tsui S.K."/>
        </authorList>
    </citation>
    <scope>NUCLEOTIDE SEQUENCE [LARGE SCALE GENOMIC DNA]</scope>
    <source>
        <strain evidence="11">Derp</strain>
    </source>
</reference>
<evidence type="ECO:0000259" key="9">
    <source>
        <dbReference type="Pfam" id="PF00725"/>
    </source>
</evidence>
<dbReference type="PANTHER" id="PTHR43561">
    <property type="match status" value="1"/>
</dbReference>
<dbReference type="PROSITE" id="PS00067">
    <property type="entry name" value="3HCDH"/>
    <property type="match status" value="1"/>
</dbReference>
<feature type="domain" description="3-hydroxyacyl-CoA dehydrogenase C-terminal" evidence="9">
    <location>
        <begin position="219"/>
        <end position="314"/>
    </location>
</feature>
<feature type="domain" description="3-hydroxyacyl-CoA dehydrogenase C-terminal" evidence="9">
    <location>
        <begin position="506"/>
        <end position="603"/>
    </location>
</feature>
<comment type="catalytic activity">
    <reaction evidence="8">
        <text>a (3S)-3-hydroxyacyl-CoA + NAD(+) = a 3-oxoacyl-CoA + NADH + H(+)</text>
        <dbReference type="Rhea" id="RHEA:22432"/>
        <dbReference type="ChEBI" id="CHEBI:15378"/>
        <dbReference type="ChEBI" id="CHEBI:57318"/>
        <dbReference type="ChEBI" id="CHEBI:57540"/>
        <dbReference type="ChEBI" id="CHEBI:57945"/>
        <dbReference type="ChEBI" id="CHEBI:90726"/>
        <dbReference type="EC" id="1.1.1.35"/>
    </reaction>
</comment>
<dbReference type="SUPFAM" id="SSF48179">
    <property type="entry name" value="6-phosphogluconate dehydrogenase C-terminal domain-like"/>
    <property type="match status" value="2"/>
</dbReference>
<dbReference type="PANTHER" id="PTHR43561:SF3">
    <property type="entry name" value="HYDROXYACYL-COENZYME A DEHYDROGENASE, MITOCHONDRIAL"/>
    <property type="match status" value="1"/>
</dbReference>
<keyword evidence="6" id="KW-0520">NAD</keyword>
<organism evidence="11 12">
    <name type="scientific">Dermatophagoides pteronyssinus</name>
    <name type="common">European house dust mite</name>
    <dbReference type="NCBI Taxonomy" id="6956"/>
    <lineage>
        <taxon>Eukaryota</taxon>
        <taxon>Metazoa</taxon>
        <taxon>Ecdysozoa</taxon>
        <taxon>Arthropoda</taxon>
        <taxon>Chelicerata</taxon>
        <taxon>Arachnida</taxon>
        <taxon>Acari</taxon>
        <taxon>Acariformes</taxon>
        <taxon>Sarcoptiformes</taxon>
        <taxon>Astigmata</taxon>
        <taxon>Psoroptidia</taxon>
        <taxon>Analgoidea</taxon>
        <taxon>Pyroglyphidae</taxon>
        <taxon>Dermatophagoidinae</taxon>
        <taxon>Dermatophagoides</taxon>
    </lineage>
</organism>
<evidence type="ECO:0000256" key="5">
    <source>
        <dbReference type="ARBA" id="ARBA00023002"/>
    </source>
</evidence>
<evidence type="ECO:0000256" key="4">
    <source>
        <dbReference type="ARBA" id="ARBA00013000"/>
    </source>
</evidence>
<keyword evidence="12" id="KW-1185">Reference proteome</keyword>
<dbReference type="InterPro" id="IPR008927">
    <property type="entry name" value="6-PGluconate_DH-like_C_sf"/>
</dbReference>
<evidence type="ECO:0000256" key="8">
    <source>
        <dbReference type="ARBA" id="ARBA00049556"/>
    </source>
</evidence>
<sequence>MATKYLLSSVAKQSQQQFRYFSQTQSLKRIENVMIIGSGLMGSGVAQSCATSGRFNSITLQDVSQEQLDKARKRVHQSLSKLKEQKRINIDDAEAVTNRITFNTQLKPVDDKNLLIIEAIPEIMDAKQKLFKDLCEQFKSNDSVIFVTNTSSLPCYEIGTHVTCKDRYGGLHFFNPVPLMKLVEIVRTENGTSDKTFEDLRQFVKEIDKVGVACKDTPGFIVNRLLVPYMQEAVRMLERGDATARDIDTAMKLGAGYPMGPFELMDFVGLDTNQFIVDAWQKRNDPTLTIYRSKTIDEMVKRGELGRKTGKAYLKRIENVMIIGSGLMGSGIAQSCITTGRFNSVTLQDVSDKQLEKARKNIQQSLSKLKAKKKINIDDAEMVTNKINFSVEMKPANDENLLIIEAVPELLEIKQNLFKNLCEQFKSNDTIIYATNTSSLPCYEIGKYITCPERFAGLHFFNPVPLMKLVEIARTDNGTSDDTFEKLRQFVQDIDKVSVACKDTPGFIVNRLFFPYKQECIKMVERGDATIEDIDTAMKLGAGYPMGPFELWDLTGLDTTKFIMDAWEKRGDPTLTMHKSPIIEEMVAKGHLGRKTGKGFYDYSSDKKK</sequence>
<dbReference type="InterPro" id="IPR006176">
    <property type="entry name" value="3-OHacyl-CoA_DH_NAD-bd"/>
</dbReference>
<feature type="domain" description="3-hydroxyacyl-CoA dehydrogenase NAD binding" evidence="10">
    <location>
        <begin position="319"/>
        <end position="504"/>
    </location>
</feature>
<keyword evidence="7" id="KW-0496">Mitochondrion</keyword>
<dbReference type="SUPFAM" id="SSF51735">
    <property type="entry name" value="NAD(P)-binding Rossmann-fold domains"/>
    <property type="match status" value="2"/>
</dbReference>
<evidence type="ECO:0000256" key="7">
    <source>
        <dbReference type="ARBA" id="ARBA00023128"/>
    </source>
</evidence>
<keyword evidence="5" id="KW-0560">Oxidoreductase</keyword>
<evidence type="ECO:0000256" key="3">
    <source>
        <dbReference type="ARBA" id="ARBA00009463"/>
    </source>
</evidence>
<evidence type="ECO:0000256" key="2">
    <source>
        <dbReference type="ARBA" id="ARBA00005189"/>
    </source>
</evidence>
<accession>A0ABQ8JFA3</accession>
<dbReference type="InterPro" id="IPR036291">
    <property type="entry name" value="NAD(P)-bd_dom_sf"/>
</dbReference>
<dbReference type="EMBL" id="NJHN03000044">
    <property type="protein sequence ID" value="KAH9421258.1"/>
    <property type="molecule type" value="Genomic_DNA"/>
</dbReference>
<comment type="similarity">
    <text evidence="3">Belongs to the 3-hydroxyacyl-CoA dehydrogenase family.</text>
</comment>
<name>A0ABQ8JFA3_DERPT</name>
<dbReference type="InterPro" id="IPR006108">
    <property type="entry name" value="3HC_DH_C"/>
</dbReference>
<evidence type="ECO:0000313" key="12">
    <source>
        <dbReference type="Proteomes" id="UP000887458"/>
    </source>
</evidence>
<dbReference type="Gene3D" id="1.10.1040.10">
    <property type="entry name" value="N-(1-d-carboxylethyl)-l-norvaline Dehydrogenase, domain 2"/>
    <property type="match status" value="2"/>
</dbReference>
<gene>
    <name evidence="11" type="ORF">DERP_012831</name>
</gene>
<comment type="caution">
    <text evidence="11">The sequence shown here is derived from an EMBL/GenBank/DDBJ whole genome shotgun (WGS) entry which is preliminary data.</text>
</comment>
<dbReference type="InterPro" id="IPR006180">
    <property type="entry name" value="3-OHacyl-CoA_DH_CS"/>
</dbReference>
<dbReference type="Gene3D" id="3.40.50.720">
    <property type="entry name" value="NAD(P)-binding Rossmann-like Domain"/>
    <property type="match status" value="2"/>
</dbReference>
<evidence type="ECO:0000256" key="6">
    <source>
        <dbReference type="ARBA" id="ARBA00023027"/>
    </source>
</evidence>
<proteinExistence type="inferred from homology"/>
<evidence type="ECO:0000259" key="10">
    <source>
        <dbReference type="Pfam" id="PF02737"/>
    </source>
</evidence>
<dbReference type="Pfam" id="PF00725">
    <property type="entry name" value="3HCDH"/>
    <property type="match status" value="2"/>
</dbReference>
<feature type="domain" description="3-hydroxyacyl-CoA dehydrogenase NAD binding" evidence="10">
    <location>
        <begin position="32"/>
        <end position="217"/>
    </location>
</feature>
<dbReference type="EC" id="1.1.1.35" evidence="4"/>
<evidence type="ECO:0000256" key="1">
    <source>
        <dbReference type="ARBA" id="ARBA00004305"/>
    </source>
</evidence>
<comment type="pathway">
    <text evidence="2">Lipid metabolism.</text>
</comment>
<protein>
    <recommendedName>
        <fullName evidence="4">3-hydroxyacyl-CoA dehydrogenase</fullName>
        <ecNumber evidence="4">1.1.1.35</ecNumber>
    </recommendedName>
</protein>
<dbReference type="Proteomes" id="UP000887458">
    <property type="component" value="Unassembled WGS sequence"/>
</dbReference>
<evidence type="ECO:0000313" key="11">
    <source>
        <dbReference type="EMBL" id="KAH9421258.1"/>
    </source>
</evidence>
<reference evidence="11 12" key="1">
    <citation type="journal article" date="2018" name="J. Allergy Clin. Immunol.">
        <title>High-quality assembly of Dermatophagoides pteronyssinus genome and transcriptome reveals a wide range of novel allergens.</title>
        <authorList>
            <person name="Liu X.Y."/>
            <person name="Yang K.Y."/>
            <person name="Wang M.Q."/>
            <person name="Kwok J.S."/>
            <person name="Zeng X."/>
            <person name="Yang Z."/>
            <person name="Xiao X.J."/>
            <person name="Lau C.P."/>
            <person name="Li Y."/>
            <person name="Huang Z.M."/>
            <person name="Ba J.G."/>
            <person name="Yim A.K."/>
            <person name="Ouyang C.Y."/>
            <person name="Ngai S.M."/>
            <person name="Chan T.F."/>
            <person name="Leung E.L."/>
            <person name="Liu L."/>
            <person name="Liu Z.G."/>
            <person name="Tsui S.K."/>
        </authorList>
    </citation>
    <scope>NUCLEOTIDE SEQUENCE [LARGE SCALE GENOMIC DNA]</scope>
    <source>
        <strain evidence="11">Derp</strain>
    </source>
</reference>